<organism evidence="9 10">
    <name type="scientific">Streptomyces iconiensis</name>
    <dbReference type="NCBI Taxonomy" id="1384038"/>
    <lineage>
        <taxon>Bacteria</taxon>
        <taxon>Bacillati</taxon>
        <taxon>Actinomycetota</taxon>
        <taxon>Actinomycetes</taxon>
        <taxon>Kitasatosporales</taxon>
        <taxon>Streptomycetaceae</taxon>
        <taxon>Streptomyces</taxon>
    </lineage>
</organism>
<reference evidence="9 10" key="1">
    <citation type="submission" date="2023-05" db="EMBL/GenBank/DDBJ databases">
        <title>Streptantibioticus silvisoli sp. nov., acidotolerant actinomycetes 1 from pine litter.</title>
        <authorList>
            <person name="Swiecimska M."/>
            <person name="Golinska P."/>
            <person name="Sangal V."/>
            <person name="Wachnowicz B."/>
            <person name="Goodfellow M."/>
        </authorList>
    </citation>
    <scope>NUCLEOTIDE SEQUENCE [LARGE SCALE GENOMIC DNA]</scope>
    <source>
        <strain evidence="9 10">DSM 42109</strain>
    </source>
</reference>
<dbReference type="NCBIfam" id="NF005908">
    <property type="entry name" value="PRK07889.1"/>
    <property type="match status" value="1"/>
</dbReference>
<comment type="catalytic activity">
    <reaction evidence="8">
        <text>a 2,3-saturated acyl-[ACP] + NAD(+) = a (2E)-enoyl-[ACP] + NADH + H(+)</text>
        <dbReference type="Rhea" id="RHEA:10240"/>
        <dbReference type="Rhea" id="RHEA-COMP:9925"/>
        <dbReference type="Rhea" id="RHEA-COMP:9926"/>
        <dbReference type="ChEBI" id="CHEBI:15378"/>
        <dbReference type="ChEBI" id="CHEBI:57540"/>
        <dbReference type="ChEBI" id="CHEBI:57945"/>
        <dbReference type="ChEBI" id="CHEBI:78784"/>
        <dbReference type="ChEBI" id="CHEBI:78785"/>
        <dbReference type="EC" id="1.3.1.9"/>
    </reaction>
</comment>
<dbReference type="PANTHER" id="PTHR43159">
    <property type="entry name" value="ENOYL-[ACYL-CARRIER-PROTEIN] REDUCTASE"/>
    <property type="match status" value="1"/>
</dbReference>
<dbReference type="RefSeq" id="WP_274046806.1">
    <property type="nucleotide sequence ID" value="NZ_JANCPR020000042.1"/>
</dbReference>
<sequence>MSGLLEGKRLVITGVITPRSIAYAVARAAQREGAEIVLTAYGRPSLVRRLAEGLPQPAPVVDLDVTDEDHLATLADRLGEHTDRVDGVLHAIAYAPPSCLDKGFPHAPWPDVATAMHTSVYSLTALATACRPLLREGSSIVGLGFDGSRTWPGYGWMGVAKAGLEACARYLARELGPERVRVNLVAAGPLRTLAAAHIDDNGPAFEAGWHARSPLGWDPDDTGPVARTCLALLSDWLPVTTGQIVHADGGRHMTGD</sequence>
<gene>
    <name evidence="9" type="primary">fabI</name>
    <name evidence="9" type="ORF">NMN56_032315</name>
</gene>
<keyword evidence="7 8" id="KW-0275">Fatty acid biosynthesis</keyword>
<dbReference type="GO" id="GO:0004318">
    <property type="term" value="F:enoyl-[acyl-carrier-protein] reductase (NADH) activity"/>
    <property type="evidence" value="ECO:0007669"/>
    <property type="project" value="UniProtKB-EC"/>
</dbReference>
<dbReference type="SUPFAM" id="SSF51735">
    <property type="entry name" value="NAD(P)-binding Rossmann-fold domains"/>
    <property type="match status" value="1"/>
</dbReference>
<evidence type="ECO:0000256" key="5">
    <source>
        <dbReference type="ARBA" id="ARBA00023002"/>
    </source>
</evidence>
<dbReference type="InterPro" id="IPR002347">
    <property type="entry name" value="SDR_fam"/>
</dbReference>
<keyword evidence="5 8" id="KW-0560">Oxidoreductase</keyword>
<keyword evidence="10" id="KW-1185">Reference proteome</keyword>
<comment type="caution">
    <text evidence="9">The sequence shown here is derived from an EMBL/GenBank/DDBJ whole genome shotgun (WGS) entry which is preliminary data.</text>
</comment>
<dbReference type="Gene3D" id="3.40.50.720">
    <property type="entry name" value="NAD(P)-binding Rossmann-like Domain"/>
    <property type="match status" value="1"/>
</dbReference>
<evidence type="ECO:0000256" key="7">
    <source>
        <dbReference type="ARBA" id="ARBA00023160"/>
    </source>
</evidence>
<comment type="similarity">
    <text evidence="2 8">Belongs to the short-chain dehydrogenases/reductases (SDR) family. FabI subfamily.</text>
</comment>
<evidence type="ECO:0000256" key="4">
    <source>
        <dbReference type="ARBA" id="ARBA00022832"/>
    </source>
</evidence>
<dbReference type="EC" id="1.3.1.9" evidence="8"/>
<evidence type="ECO:0000313" key="9">
    <source>
        <dbReference type="EMBL" id="MDJ1136552.1"/>
    </source>
</evidence>
<evidence type="ECO:0000256" key="2">
    <source>
        <dbReference type="ARBA" id="ARBA00009233"/>
    </source>
</evidence>
<evidence type="ECO:0000256" key="8">
    <source>
        <dbReference type="PIRNR" id="PIRNR000094"/>
    </source>
</evidence>
<evidence type="ECO:0000256" key="3">
    <source>
        <dbReference type="ARBA" id="ARBA00022516"/>
    </source>
</evidence>
<proteinExistence type="inferred from homology"/>
<keyword evidence="8" id="KW-0520">NAD</keyword>
<dbReference type="EMBL" id="JANCPR020000042">
    <property type="protein sequence ID" value="MDJ1136552.1"/>
    <property type="molecule type" value="Genomic_DNA"/>
</dbReference>
<comment type="pathway">
    <text evidence="1">Lipid metabolism.</text>
</comment>
<dbReference type="PANTHER" id="PTHR43159:SF2">
    <property type="entry name" value="ENOYL-[ACYL-CARRIER-PROTEIN] REDUCTASE [NADH], CHLOROPLASTIC"/>
    <property type="match status" value="1"/>
</dbReference>
<keyword evidence="6" id="KW-0443">Lipid metabolism</keyword>
<evidence type="ECO:0000256" key="1">
    <source>
        <dbReference type="ARBA" id="ARBA00005189"/>
    </source>
</evidence>
<evidence type="ECO:0000256" key="6">
    <source>
        <dbReference type="ARBA" id="ARBA00023098"/>
    </source>
</evidence>
<dbReference type="InterPro" id="IPR014358">
    <property type="entry name" value="Enoyl-ACP_Rdtase_NADH"/>
</dbReference>
<dbReference type="InterPro" id="IPR036291">
    <property type="entry name" value="NAD(P)-bd_dom_sf"/>
</dbReference>
<accession>A0ABT7A5C5</accession>
<protein>
    <recommendedName>
        <fullName evidence="8">Enoyl-[acyl-carrier-protein] reductase [NADH]</fullName>
        <ecNumber evidence="8">1.3.1.9</ecNumber>
    </recommendedName>
</protein>
<dbReference type="Pfam" id="PF13561">
    <property type="entry name" value="adh_short_C2"/>
    <property type="match status" value="1"/>
</dbReference>
<evidence type="ECO:0000313" key="10">
    <source>
        <dbReference type="Proteomes" id="UP001214441"/>
    </source>
</evidence>
<dbReference type="Proteomes" id="UP001214441">
    <property type="component" value="Unassembled WGS sequence"/>
</dbReference>
<name>A0ABT7A5C5_9ACTN</name>
<keyword evidence="4" id="KW-0276">Fatty acid metabolism</keyword>
<keyword evidence="3 8" id="KW-0444">Lipid biosynthesis</keyword>
<dbReference type="PIRSF" id="PIRSF000094">
    <property type="entry name" value="Enoyl-ACP_rdct"/>
    <property type="match status" value="1"/>
</dbReference>